<comment type="cofactor">
    <cofactor evidence="1 12">
        <name>Zn(2+)</name>
        <dbReference type="ChEBI" id="CHEBI:29105"/>
    </cofactor>
</comment>
<evidence type="ECO:0000256" key="3">
    <source>
        <dbReference type="ARBA" id="ARBA00005002"/>
    </source>
</evidence>
<dbReference type="PANTHER" id="PTHR33694">
    <property type="entry name" value="UDP-3-O-ACYL-N-ACETYLGLUCOSAMINE DEACETYLASE 1, MITOCHONDRIAL-RELATED"/>
    <property type="match status" value="1"/>
</dbReference>
<evidence type="ECO:0000256" key="4">
    <source>
        <dbReference type="ARBA" id="ARBA00012745"/>
    </source>
</evidence>
<evidence type="ECO:0000256" key="12">
    <source>
        <dbReference type="HAMAP-Rule" id="MF_00388"/>
    </source>
</evidence>
<reference evidence="13 14" key="1">
    <citation type="submission" date="2017-04" db="EMBL/GenBank/DDBJ databases">
        <authorList>
            <person name="Afonso C.L."/>
            <person name="Miller P.J."/>
            <person name="Scott M.A."/>
            <person name="Spackman E."/>
            <person name="Goraichik I."/>
            <person name="Dimitrov K.M."/>
            <person name="Suarez D.L."/>
            <person name="Swayne D.E."/>
        </authorList>
    </citation>
    <scope>NUCLEOTIDE SEQUENCE [LARGE SCALE GENOMIC DNA]</scope>
    <source>
        <strain evidence="13 14">CGMCC 1.10972</strain>
    </source>
</reference>
<keyword evidence="6 12" id="KW-0441">Lipid A biosynthesis</keyword>
<comment type="catalytic activity">
    <reaction evidence="11 12">
        <text>a UDP-3-O-[(3R)-3-hydroxyacyl]-N-acetyl-alpha-D-glucosamine + H2O = a UDP-3-O-[(3R)-3-hydroxyacyl]-alpha-D-glucosamine + acetate</text>
        <dbReference type="Rhea" id="RHEA:67816"/>
        <dbReference type="ChEBI" id="CHEBI:15377"/>
        <dbReference type="ChEBI" id="CHEBI:30089"/>
        <dbReference type="ChEBI" id="CHEBI:137740"/>
        <dbReference type="ChEBI" id="CHEBI:173225"/>
        <dbReference type="EC" id="3.5.1.108"/>
    </reaction>
</comment>
<name>A0A1W2AH95_9HYPH</name>
<dbReference type="InterPro" id="IPR004463">
    <property type="entry name" value="UDP-acyl_GlcNac_deAcase"/>
</dbReference>
<dbReference type="PANTHER" id="PTHR33694:SF1">
    <property type="entry name" value="UDP-3-O-ACYL-N-ACETYLGLUCOSAMINE DEACETYLASE 1, MITOCHONDRIAL-RELATED"/>
    <property type="match status" value="1"/>
</dbReference>
<dbReference type="GO" id="GO:0009245">
    <property type="term" value="P:lipid A biosynthetic process"/>
    <property type="evidence" value="ECO:0007669"/>
    <property type="project" value="UniProtKB-UniRule"/>
</dbReference>
<dbReference type="InterPro" id="IPR011334">
    <property type="entry name" value="UDP-acyl_GlcNac_deAcase_C"/>
</dbReference>
<evidence type="ECO:0000256" key="5">
    <source>
        <dbReference type="ARBA" id="ARBA00022516"/>
    </source>
</evidence>
<organism evidence="13 14">
    <name type="scientific">Fulvimarina manganoxydans</name>
    <dbReference type="NCBI Taxonomy" id="937218"/>
    <lineage>
        <taxon>Bacteria</taxon>
        <taxon>Pseudomonadati</taxon>
        <taxon>Pseudomonadota</taxon>
        <taxon>Alphaproteobacteria</taxon>
        <taxon>Hyphomicrobiales</taxon>
        <taxon>Aurantimonadaceae</taxon>
        <taxon>Fulvimarina</taxon>
    </lineage>
</organism>
<evidence type="ECO:0000313" key="13">
    <source>
        <dbReference type="EMBL" id="SMC60089.1"/>
    </source>
</evidence>
<keyword evidence="8 12" id="KW-0378">Hydrolase</keyword>
<evidence type="ECO:0000256" key="7">
    <source>
        <dbReference type="ARBA" id="ARBA00022723"/>
    </source>
</evidence>
<feature type="binding site" evidence="12">
    <location>
        <position position="248"/>
    </location>
    <ligand>
        <name>Zn(2+)</name>
        <dbReference type="ChEBI" id="CHEBI:29105"/>
    </ligand>
</feature>
<dbReference type="HAMAP" id="MF_00388">
    <property type="entry name" value="LpxC"/>
    <property type="match status" value="1"/>
</dbReference>
<dbReference type="GO" id="GO:0016020">
    <property type="term" value="C:membrane"/>
    <property type="evidence" value="ECO:0007669"/>
    <property type="project" value="GOC"/>
</dbReference>
<dbReference type="GO" id="GO:0046872">
    <property type="term" value="F:metal ion binding"/>
    <property type="evidence" value="ECO:0007669"/>
    <property type="project" value="UniProtKB-KW"/>
</dbReference>
<dbReference type="InterPro" id="IPR020568">
    <property type="entry name" value="Ribosomal_Su5_D2-typ_SF"/>
</dbReference>
<evidence type="ECO:0000313" key="14">
    <source>
        <dbReference type="Proteomes" id="UP000192656"/>
    </source>
</evidence>
<keyword evidence="7 12" id="KW-0479">Metal-binding</keyword>
<comment type="pathway">
    <text evidence="3 12">Glycolipid biosynthesis; lipid IV(A) biosynthesis; lipid IV(A) from (3R)-3-hydroxytetradecanoyl-[acyl-carrier-protein] and UDP-N-acetyl-alpha-D-glucosamine: step 2/6.</text>
</comment>
<dbReference type="EC" id="3.5.1.108" evidence="4 12"/>
<evidence type="ECO:0000256" key="1">
    <source>
        <dbReference type="ARBA" id="ARBA00001947"/>
    </source>
</evidence>
<dbReference type="Gene3D" id="3.30.1700.10">
    <property type="entry name" value="lpxc deacetylase, domain 2"/>
    <property type="match status" value="1"/>
</dbReference>
<dbReference type="SUPFAM" id="SSF54211">
    <property type="entry name" value="Ribosomal protein S5 domain 2-like"/>
    <property type="match status" value="2"/>
</dbReference>
<evidence type="ECO:0000256" key="9">
    <source>
        <dbReference type="ARBA" id="ARBA00022833"/>
    </source>
</evidence>
<evidence type="ECO:0000256" key="10">
    <source>
        <dbReference type="ARBA" id="ARBA00023098"/>
    </source>
</evidence>
<sequence length="323" mass="34887">MAWRERLPIVLMYQQTIAAPVTFNGVGVHSGSPVCLTLQPASADTGVLFRRRLDDGSVREIAALSANTPRMDLSTVIGDPSGVHVATIEHLMAALYAMGIDNVVVGVDGAETPIMDGCSAAFVSAIEEAGVVSQPVKRRYIRVLKTVSVEMNGARAEYRPHHTTRFEIAIDFDCATIGQQTYAADLTAERFKRDLSRARTFGFMKDVERLWANGYALGSSLANSVVIDVDGAIVNPDGLRYEDEFVRHKALDAVGDQALAGSRILGCYASYRGGHRLNAMALSALLADRTAYEVVELPSRRVDPVRHAPLVAVAAPAYGPQML</sequence>
<keyword evidence="14" id="KW-1185">Reference proteome</keyword>
<keyword evidence="5 12" id="KW-0444">Lipid biosynthesis</keyword>
<dbReference type="Proteomes" id="UP000192656">
    <property type="component" value="Unassembled WGS sequence"/>
</dbReference>
<gene>
    <name evidence="12" type="primary">lpxC</name>
    <name evidence="13" type="ORF">SAMN06297251_104176</name>
</gene>
<evidence type="ECO:0000256" key="6">
    <source>
        <dbReference type="ARBA" id="ARBA00022556"/>
    </source>
</evidence>
<dbReference type="InterPro" id="IPR015870">
    <property type="entry name" value="UDP-acyl_N-AcGlcN_deAcase_N"/>
</dbReference>
<accession>A0A1W2AH95</accession>
<evidence type="ECO:0000256" key="2">
    <source>
        <dbReference type="ARBA" id="ARBA00002923"/>
    </source>
</evidence>
<evidence type="ECO:0000256" key="11">
    <source>
        <dbReference type="ARBA" id="ARBA00024535"/>
    </source>
</evidence>
<feature type="active site" description="Proton donor" evidence="12">
    <location>
        <position position="275"/>
    </location>
</feature>
<feature type="binding site" evidence="12">
    <location>
        <position position="90"/>
    </location>
    <ligand>
        <name>Zn(2+)</name>
        <dbReference type="ChEBI" id="CHEBI:29105"/>
    </ligand>
</feature>
<comment type="similarity">
    <text evidence="12">Belongs to the LpxC family.</text>
</comment>
<dbReference type="STRING" id="937218.SAMN06297251_104176"/>
<keyword evidence="9 12" id="KW-0862">Zinc</keyword>
<dbReference type="Gene3D" id="3.30.230.20">
    <property type="entry name" value="lpxc deacetylase, domain 1"/>
    <property type="match status" value="1"/>
</dbReference>
<protein>
    <recommendedName>
        <fullName evidence="4 12">UDP-3-O-acyl-N-acetylglucosamine deacetylase</fullName>
        <shortName evidence="12">UDP-3-O-acyl-GlcNAc deacetylase</shortName>
        <ecNumber evidence="4 12">3.5.1.108</ecNumber>
    </recommendedName>
    <alternativeName>
        <fullName evidence="12">UDP-3-O-[R-3-hydroxymyristoyl]-N-acetylglucosamine deacetylase</fullName>
    </alternativeName>
</protein>
<dbReference type="GO" id="GO:0103117">
    <property type="term" value="F:UDP-3-O-acyl-N-acetylglucosamine deacetylase activity"/>
    <property type="evidence" value="ECO:0007669"/>
    <property type="project" value="UniProtKB-UniRule"/>
</dbReference>
<dbReference type="NCBIfam" id="TIGR00325">
    <property type="entry name" value="lpxC"/>
    <property type="match status" value="1"/>
</dbReference>
<dbReference type="AlphaFoldDB" id="A0A1W2AH95"/>
<dbReference type="Pfam" id="PF03331">
    <property type="entry name" value="LpxC"/>
    <property type="match status" value="1"/>
</dbReference>
<feature type="binding site" evidence="12">
    <location>
        <position position="252"/>
    </location>
    <ligand>
        <name>Zn(2+)</name>
        <dbReference type="ChEBI" id="CHEBI:29105"/>
    </ligand>
</feature>
<keyword evidence="10 12" id="KW-0443">Lipid metabolism</keyword>
<proteinExistence type="inferred from homology"/>
<dbReference type="UniPathway" id="UPA00359">
    <property type="reaction ID" value="UER00478"/>
</dbReference>
<comment type="function">
    <text evidence="2 12">Catalyzes the hydrolysis of UDP-3-O-myristoyl-N-acetylglucosamine to form UDP-3-O-myristoylglucosamine and acetate, the committed step in lipid A biosynthesis.</text>
</comment>
<dbReference type="EMBL" id="FWXR01000004">
    <property type="protein sequence ID" value="SMC60089.1"/>
    <property type="molecule type" value="Genomic_DNA"/>
</dbReference>
<evidence type="ECO:0000256" key="8">
    <source>
        <dbReference type="ARBA" id="ARBA00022801"/>
    </source>
</evidence>